<keyword evidence="5" id="KW-1003">Cell membrane</keyword>
<reference evidence="13 14" key="1">
    <citation type="submission" date="2019-06" db="EMBL/GenBank/DDBJ databases">
        <authorList>
            <person name="Livingstone P."/>
            <person name="Whitworth D."/>
        </authorList>
    </citation>
    <scope>NUCLEOTIDE SEQUENCE [LARGE SCALE GENOMIC DNA]</scope>
    <source>
        <strain evidence="13 14">AM401</strain>
    </source>
</reference>
<keyword evidence="7" id="KW-0653">Protein transport</keyword>
<keyword evidence="10 12" id="KW-0472">Membrane</keyword>
<dbReference type="InterPro" id="IPR003849">
    <property type="entry name" value="Preprotein_translocase_YajC"/>
</dbReference>
<dbReference type="GO" id="GO:0015031">
    <property type="term" value="P:protein transport"/>
    <property type="evidence" value="ECO:0007669"/>
    <property type="project" value="UniProtKB-KW"/>
</dbReference>
<dbReference type="Pfam" id="PF02699">
    <property type="entry name" value="YajC"/>
    <property type="match status" value="1"/>
</dbReference>
<dbReference type="PANTHER" id="PTHR33909">
    <property type="entry name" value="SEC TRANSLOCON ACCESSORY COMPLEX SUBUNIT YAJC"/>
    <property type="match status" value="1"/>
</dbReference>
<evidence type="ECO:0000256" key="12">
    <source>
        <dbReference type="SAM" id="Phobius"/>
    </source>
</evidence>
<feature type="transmembrane region" description="Helical" evidence="12">
    <location>
        <begin position="20"/>
        <end position="37"/>
    </location>
</feature>
<sequence>MAESFLMLAQAGGGTNPLNTLALLVGLVAIMYFVMIRPQQKQMKEHRTLLTSLKKGDEVVTSGGMLGKIHLVEERTVTVEVASGVRIRILKTSISAKGTVAEGPAQAAPAEEKKKEEK</sequence>
<gene>
    <name evidence="13" type="primary">yajC</name>
    <name evidence="13" type="ORF">FJV41_15390</name>
</gene>
<dbReference type="EMBL" id="VIFM01000052">
    <property type="protein sequence ID" value="TQF15056.1"/>
    <property type="molecule type" value="Genomic_DNA"/>
</dbReference>
<keyword evidence="4" id="KW-0813">Transport</keyword>
<evidence type="ECO:0000256" key="8">
    <source>
        <dbReference type="ARBA" id="ARBA00022989"/>
    </source>
</evidence>
<evidence type="ECO:0000256" key="4">
    <source>
        <dbReference type="ARBA" id="ARBA00022448"/>
    </source>
</evidence>
<dbReference type="Proteomes" id="UP000315369">
    <property type="component" value="Unassembled WGS sequence"/>
</dbReference>
<organism evidence="13 14">
    <name type="scientific">Myxococcus llanfairpwllgwyngyllgogerychwyrndrobwllllantysiliogogogochensis</name>
    <dbReference type="NCBI Taxonomy" id="2590453"/>
    <lineage>
        <taxon>Bacteria</taxon>
        <taxon>Pseudomonadati</taxon>
        <taxon>Myxococcota</taxon>
        <taxon>Myxococcia</taxon>
        <taxon>Myxococcales</taxon>
        <taxon>Cystobacterineae</taxon>
        <taxon>Myxococcaceae</taxon>
        <taxon>Myxococcus</taxon>
    </lineage>
</organism>
<dbReference type="AlphaFoldDB" id="A0A540X1C7"/>
<comment type="subcellular location">
    <subcellularLocation>
        <location evidence="1">Cell membrane</location>
        <topology evidence="1">Single-pass membrane protein</topology>
    </subcellularLocation>
</comment>
<comment type="caution">
    <text evidence="13">The sequence shown here is derived from an EMBL/GenBank/DDBJ whole genome shotgun (WGS) entry which is preliminary data.</text>
</comment>
<accession>A0A540X1C7</accession>
<dbReference type="PRINTS" id="PR01853">
    <property type="entry name" value="YAJCTRNLCASE"/>
</dbReference>
<evidence type="ECO:0000256" key="10">
    <source>
        <dbReference type="ARBA" id="ARBA00023136"/>
    </source>
</evidence>
<proteinExistence type="inferred from homology"/>
<evidence type="ECO:0000313" key="13">
    <source>
        <dbReference type="EMBL" id="TQF15056.1"/>
    </source>
</evidence>
<comment type="similarity">
    <text evidence="2">Belongs to the YajC family.</text>
</comment>
<dbReference type="SMART" id="SM01323">
    <property type="entry name" value="YajC"/>
    <property type="match status" value="1"/>
</dbReference>
<dbReference type="OrthoDB" id="9811406at2"/>
<evidence type="ECO:0000256" key="6">
    <source>
        <dbReference type="ARBA" id="ARBA00022692"/>
    </source>
</evidence>
<evidence type="ECO:0000256" key="9">
    <source>
        <dbReference type="ARBA" id="ARBA00023010"/>
    </source>
</evidence>
<evidence type="ECO:0000256" key="7">
    <source>
        <dbReference type="ARBA" id="ARBA00022927"/>
    </source>
</evidence>
<feature type="region of interest" description="Disordered" evidence="11">
    <location>
        <begin position="99"/>
        <end position="118"/>
    </location>
</feature>
<evidence type="ECO:0000256" key="5">
    <source>
        <dbReference type="ARBA" id="ARBA00022475"/>
    </source>
</evidence>
<keyword evidence="6 12" id="KW-0812">Transmembrane</keyword>
<evidence type="ECO:0000256" key="11">
    <source>
        <dbReference type="SAM" id="MobiDB-lite"/>
    </source>
</evidence>
<evidence type="ECO:0000256" key="1">
    <source>
        <dbReference type="ARBA" id="ARBA00004162"/>
    </source>
</evidence>
<keyword evidence="14" id="KW-1185">Reference proteome</keyword>
<name>A0A540X1C7_9BACT</name>
<dbReference type="GO" id="GO:0005886">
    <property type="term" value="C:plasma membrane"/>
    <property type="evidence" value="ECO:0007669"/>
    <property type="project" value="UniProtKB-SubCell"/>
</dbReference>
<keyword evidence="8 12" id="KW-1133">Transmembrane helix</keyword>
<evidence type="ECO:0000256" key="2">
    <source>
        <dbReference type="ARBA" id="ARBA00006742"/>
    </source>
</evidence>
<evidence type="ECO:0000256" key="3">
    <source>
        <dbReference type="ARBA" id="ARBA00014962"/>
    </source>
</evidence>
<dbReference type="NCBIfam" id="TIGR00739">
    <property type="entry name" value="yajC"/>
    <property type="match status" value="1"/>
</dbReference>
<protein>
    <recommendedName>
        <fullName evidence="3">Sec translocon accessory complex subunit YajC</fullName>
    </recommendedName>
</protein>
<evidence type="ECO:0000313" key="14">
    <source>
        <dbReference type="Proteomes" id="UP000315369"/>
    </source>
</evidence>
<dbReference type="PANTHER" id="PTHR33909:SF1">
    <property type="entry name" value="SEC TRANSLOCON ACCESSORY COMPLEX SUBUNIT YAJC"/>
    <property type="match status" value="1"/>
</dbReference>
<dbReference type="RefSeq" id="WP_141643232.1">
    <property type="nucleotide sequence ID" value="NZ_VIFM01000052.1"/>
</dbReference>
<keyword evidence="9" id="KW-0811">Translocation</keyword>